<evidence type="ECO:0000313" key="3">
    <source>
        <dbReference type="Proteomes" id="UP001161247"/>
    </source>
</evidence>
<dbReference type="Gene3D" id="3.80.10.10">
    <property type="entry name" value="Ribonuclease Inhibitor"/>
    <property type="match status" value="1"/>
</dbReference>
<evidence type="ECO:0000259" key="1">
    <source>
        <dbReference type="Pfam" id="PF12937"/>
    </source>
</evidence>
<feature type="domain" description="F-box" evidence="1">
    <location>
        <begin position="12"/>
        <end position="56"/>
    </location>
</feature>
<dbReference type="InterPro" id="IPR032675">
    <property type="entry name" value="LRR_dom_sf"/>
</dbReference>
<dbReference type="Gene3D" id="1.20.1280.50">
    <property type="match status" value="1"/>
</dbReference>
<dbReference type="InterPro" id="IPR036047">
    <property type="entry name" value="F-box-like_dom_sf"/>
</dbReference>
<dbReference type="SUPFAM" id="SSF52047">
    <property type="entry name" value="RNI-like"/>
    <property type="match status" value="1"/>
</dbReference>
<reference evidence="2" key="1">
    <citation type="submission" date="2023-03" db="EMBL/GenBank/DDBJ databases">
        <authorList>
            <person name="Julca I."/>
        </authorList>
    </citation>
    <scope>NUCLEOTIDE SEQUENCE</scope>
</reference>
<dbReference type="SUPFAM" id="SSF81383">
    <property type="entry name" value="F-box domain"/>
    <property type="match status" value="1"/>
</dbReference>
<dbReference type="AlphaFoldDB" id="A0AAV1BV68"/>
<keyword evidence="3" id="KW-1185">Reference proteome</keyword>
<dbReference type="EMBL" id="OX459118">
    <property type="protein sequence ID" value="CAI9087199.1"/>
    <property type="molecule type" value="Genomic_DNA"/>
</dbReference>
<gene>
    <name evidence="2" type="ORF">OLC1_LOCUS83</name>
</gene>
<dbReference type="PANTHER" id="PTHR38926">
    <property type="entry name" value="F-BOX DOMAIN CONTAINING PROTEIN, EXPRESSED"/>
    <property type="match status" value="1"/>
</dbReference>
<organism evidence="2 3">
    <name type="scientific">Oldenlandia corymbosa var. corymbosa</name>
    <dbReference type="NCBI Taxonomy" id="529605"/>
    <lineage>
        <taxon>Eukaryota</taxon>
        <taxon>Viridiplantae</taxon>
        <taxon>Streptophyta</taxon>
        <taxon>Embryophyta</taxon>
        <taxon>Tracheophyta</taxon>
        <taxon>Spermatophyta</taxon>
        <taxon>Magnoliopsida</taxon>
        <taxon>eudicotyledons</taxon>
        <taxon>Gunneridae</taxon>
        <taxon>Pentapetalae</taxon>
        <taxon>asterids</taxon>
        <taxon>lamiids</taxon>
        <taxon>Gentianales</taxon>
        <taxon>Rubiaceae</taxon>
        <taxon>Rubioideae</taxon>
        <taxon>Spermacoceae</taxon>
        <taxon>Hedyotis-Oldenlandia complex</taxon>
        <taxon>Oldenlandia</taxon>
    </lineage>
</organism>
<evidence type="ECO:0000313" key="2">
    <source>
        <dbReference type="EMBL" id="CAI9087199.1"/>
    </source>
</evidence>
<dbReference type="PANTHER" id="PTHR38926:SF13">
    <property type="entry name" value="F-BOX DOMAIN CONTAINING PROTEIN, EXPRESSED"/>
    <property type="match status" value="1"/>
</dbReference>
<dbReference type="Pfam" id="PF12937">
    <property type="entry name" value="F-box-like"/>
    <property type="match status" value="1"/>
</dbReference>
<name>A0AAV1BV68_OLDCO</name>
<dbReference type="Proteomes" id="UP001161247">
    <property type="component" value="Chromosome 1"/>
</dbReference>
<protein>
    <submittedName>
        <fullName evidence="2">OLC1v1021213C1</fullName>
    </submittedName>
</protein>
<sequence>MAITRSARRRNWGEMPHDLLVKIFALLNFLERMTIAAGVCSSWRAAAADDPSLTKKMIDVALFRENAAPELTHTRAQQQIDLAFARAINLTGSQLLSLVFDPLSDIRDKHLKHAAHRCPKLEQLVLPFPNAIKKASLNKSFQSWPNLRSLSIPFNGFLETTSLYKLAGSCFRDLVVLKVSTYIFPKHHFKAIAKFIPNLEILHLQCHVVETNFIVQQLSAMPELKHVYISCLEFQHSTAKRDIRDLGSSINGARNRNKLPSLQLFHHCNWNETECEVPQCNLWI</sequence>
<accession>A0AAV1BV68</accession>
<proteinExistence type="predicted"/>
<dbReference type="InterPro" id="IPR001810">
    <property type="entry name" value="F-box_dom"/>
</dbReference>